<dbReference type="OrthoDB" id="2984333at2759"/>
<dbReference type="EMBL" id="LNIX01000001">
    <property type="protein sequence ID" value="OXA62404.1"/>
    <property type="molecule type" value="Genomic_DNA"/>
</dbReference>
<evidence type="ECO:0000256" key="1">
    <source>
        <dbReference type="SAM" id="MobiDB-lite"/>
    </source>
</evidence>
<organism evidence="2 3">
    <name type="scientific">Folsomia candida</name>
    <name type="common">Springtail</name>
    <dbReference type="NCBI Taxonomy" id="158441"/>
    <lineage>
        <taxon>Eukaryota</taxon>
        <taxon>Metazoa</taxon>
        <taxon>Ecdysozoa</taxon>
        <taxon>Arthropoda</taxon>
        <taxon>Hexapoda</taxon>
        <taxon>Collembola</taxon>
        <taxon>Entomobryomorpha</taxon>
        <taxon>Isotomoidea</taxon>
        <taxon>Isotomidae</taxon>
        <taxon>Proisotominae</taxon>
        <taxon>Folsomia</taxon>
    </lineage>
</organism>
<feature type="compositionally biased region" description="Polar residues" evidence="1">
    <location>
        <begin position="65"/>
        <end position="74"/>
    </location>
</feature>
<dbReference type="Proteomes" id="UP000198287">
    <property type="component" value="Unassembled WGS sequence"/>
</dbReference>
<comment type="caution">
    <text evidence="2">The sequence shown here is derived from an EMBL/GenBank/DDBJ whole genome shotgun (WGS) entry which is preliminary data.</text>
</comment>
<accession>A0A226EZ49</accession>
<protein>
    <submittedName>
        <fullName evidence="2">Uncharacterized protein</fullName>
    </submittedName>
</protein>
<dbReference type="AlphaFoldDB" id="A0A226EZ49"/>
<gene>
    <name evidence="2" type="ORF">Fcan01_02629</name>
</gene>
<proteinExistence type="predicted"/>
<feature type="compositionally biased region" description="Basic and acidic residues" evidence="1">
    <location>
        <begin position="19"/>
        <end position="32"/>
    </location>
</feature>
<name>A0A226EZ49_FOLCA</name>
<evidence type="ECO:0000313" key="2">
    <source>
        <dbReference type="EMBL" id="OXA62404.1"/>
    </source>
</evidence>
<evidence type="ECO:0000313" key="3">
    <source>
        <dbReference type="Proteomes" id="UP000198287"/>
    </source>
</evidence>
<feature type="compositionally biased region" description="Gly residues" evidence="1">
    <location>
        <begin position="80"/>
        <end position="93"/>
    </location>
</feature>
<sequence>MHTQISLNKLWRKIIGGSHDQKERKGRRESIALRDQPNRGSIRSKRSQHKEQQRNSESSISSSSPLTRVDTSSGLIFGRGSSGDGATSGGNGNRGRRLSPSRLSGGSFDVAVNFGNQLSVIRNANTANNCPSPLPSCPTTPSSLAEADESASNVTVQVHHFQ</sequence>
<keyword evidence="3" id="KW-1185">Reference proteome</keyword>
<feature type="region of interest" description="Disordered" evidence="1">
    <location>
        <begin position="16"/>
        <end position="103"/>
    </location>
</feature>
<reference evidence="2 3" key="1">
    <citation type="submission" date="2015-12" db="EMBL/GenBank/DDBJ databases">
        <title>The genome of Folsomia candida.</title>
        <authorList>
            <person name="Faddeeva A."/>
            <person name="Derks M.F."/>
            <person name="Anvar Y."/>
            <person name="Smit S."/>
            <person name="Van Straalen N."/>
            <person name="Roelofs D."/>
        </authorList>
    </citation>
    <scope>NUCLEOTIDE SEQUENCE [LARGE SCALE GENOMIC DNA]</scope>
    <source>
        <strain evidence="2 3">VU population</strain>
        <tissue evidence="2">Whole body</tissue>
    </source>
</reference>